<keyword evidence="2" id="KW-1185">Reference proteome</keyword>
<proteinExistence type="predicted"/>
<dbReference type="EMBL" id="CACRXK020000978">
    <property type="protein sequence ID" value="CAB3986202.1"/>
    <property type="molecule type" value="Genomic_DNA"/>
</dbReference>
<dbReference type="PROSITE" id="PS50878">
    <property type="entry name" value="RT_POL"/>
    <property type="match status" value="2"/>
</dbReference>
<name>A0A6S7GAK5_PARCT</name>
<evidence type="ECO:0000313" key="1">
    <source>
        <dbReference type="EMBL" id="CAB3986202.1"/>
    </source>
</evidence>
<dbReference type="OrthoDB" id="6016580at2759"/>
<dbReference type="Proteomes" id="UP001152795">
    <property type="component" value="Unassembled WGS sequence"/>
</dbReference>
<dbReference type="Pfam" id="PF00078">
    <property type="entry name" value="RVT_1"/>
    <property type="match status" value="2"/>
</dbReference>
<dbReference type="PANTHER" id="PTHR33332">
    <property type="entry name" value="REVERSE TRANSCRIPTASE DOMAIN-CONTAINING PROTEIN"/>
    <property type="match status" value="1"/>
</dbReference>
<dbReference type="InterPro" id="IPR043502">
    <property type="entry name" value="DNA/RNA_pol_sf"/>
</dbReference>
<dbReference type="CDD" id="cd01650">
    <property type="entry name" value="RT_nLTR_like"/>
    <property type="match status" value="1"/>
</dbReference>
<dbReference type="InterPro" id="IPR000477">
    <property type="entry name" value="RT_dom"/>
</dbReference>
<sequence length="994" mass="112953">MPHMKRCTPTSYVTLDQRVWLGSKPRDLPNIRWMTMPAASDGILETLTVVVSLDVQQEVGCSTRRRVCQKADLKCTGLCSCCECTNFPDQNTDENNLSGDDNDGGLLFELDGDDTMLDVTDKWYTNMDSGLINAVLFIDLKKAFDTIDHNILLQKLACYGFNKEAIDLFRNYLSDRTQITVINNIRSDTRKVTCGVPQGSILGPLLFLIYINDLPNSELVSDGRLFADDTNLTFADSNPDKLISVLNDDLKTLQNWLNQNKLSLNAVKTKCMFMASRQKLSTIPEEPNIAIAGNKIERWSIVDAFDDVEDKLQAFNSLFIDILDKHAPIKTFKIRGRPNPCVTENIRELMKTRDRWRKRAKETNDPEAWIEYKNLKYKVRSEIRLAEREFIKDQINKNPNNTNNIWKAIRLCIPNKSSSQTIFSKDDKTVANDFNQFFVSVGQNTVEDIKLLANECGYRRDVSFIPRQYPLSEQFSFRTTDSEEISQIISSMSSNKAPGIDQIPIRVIKDCLTSILPTLTSIVNSSLVTSTFPTVWKIAEVTPIPKDGDHEQAINNRPISLLPVLSKVCERAAYNQLSSYLLEKERLTQHQSGNKKWHSTETSVIQATDAILNAIDKKKLTATVFLDMSKAFDSIDHELLISKLEDVGVSNMTLLWFRSYLSNRKQVVKIHSTKSELLPVVSGVPQGSILGPLLFSIYANDLPSVPEKCKSNSYVDDTKLSVSFHLQNKQGAIEDMNEDLLKVRNWCFNNLLLLNPKKTKLMVFGSRHKLADLNEFSLSLLGKNIFPSKTVKDLGVTLDPLLSYDEHITKTISSCMSRLGQINRVKHVLDRQTLITVINALVFSKLFYCSNVWANTTGKNINKLQSVQNFACRIVSGARKYDHVTPLLKELRWLPVATQLYYRSTTMAFKCMTGCVPAYISSQFIKRQEVSNHHTRNSQQLNIPLFKTATGQRTFYYKIVSLWNSLDSSLKLCESVDSFKRRLKTKLLHEFLSN</sequence>
<organism evidence="1 2">
    <name type="scientific">Paramuricea clavata</name>
    <name type="common">Red gorgonian</name>
    <name type="synonym">Violescent sea-whip</name>
    <dbReference type="NCBI Taxonomy" id="317549"/>
    <lineage>
        <taxon>Eukaryota</taxon>
        <taxon>Metazoa</taxon>
        <taxon>Cnidaria</taxon>
        <taxon>Anthozoa</taxon>
        <taxon>Octocorallia</taxon>
        <taxon>Malacalcyonacea</taxon>
        <taxon>Plexauridae</taxon>
        <taxon>Paramuricea</taxon>
    </lineage>
</organism>
<dbReference type="SUPFAM" id="SSF56672">
    <property type="entry name" value="DNA/RNA polymerases"/>
    <property type="match status" value="2"/>
</dbReference>
<dbReference type="AlphaFoldDB" id="A0A6S7GAK5"/>
<gene>
    <name evidence="1" type="ORF">PACLA_8A044333</name>
</gene>
<accession>A0A6S7GAK5</accession>
<evidence type="ECO:0000313" key="2">
    <source>
        <dbReference type="Proteomes" id="UP001152795"/>
    </source>
</evidence>
<protein>
    <submittedName>
        <fullName evidence="1">Uncharacterized protein</fullName>
    </submittedName>
</protein>
<comment type="caution">
    <text evidence="1">The sequence shown here is derived from an EMBL/GenBank/DDBJ whole genome shotgun (WGS) entry which is preliminary data.</text>
</comment>
<reference evidence="1" key="1">
    <citation type="submission" date="2020-04" db="EMBL/GenBank/DDBJ databases">
        <authorList>
            <person name="Alioto T."/>
            <person name="Alioto T."/>
            <person name="Gomez Garrido J."/>
        </authorList>
    </citation>
    <scope>NUCLEOTIDE SEQUENCE</scope>
    <source>
        <strain evidence="1">A484AB</strain>
    </source>
</reference>